<dbReference type="InterPro" id="IPR011990">
    <property type="entry name" value="TPR-like_helical_dom_sf"/>
</dbReference>
<sequence>MRWAWIIALVGLVGAPAQAQLRAADGLAALREGDAVTARAIWQHLAERGDVLAQYNLGVLALRDGTDALRWFTLAAEAGHLPAQTALAGLLADAGDWDGAARWYAAAAGQGDAGSAHSLGLLHDRGLLGDAARGQAARWFRQAADAGHIDAQFALGAVLAEADDPAATEWFARAAEAGHTEAQFNLGRALFETDPEAARMWYRRAGLAGFGAASHNLALMHARGQGGRESFQAALTWALVAQEQGFVQAATLSGALLDVMTAQAEQAARTAAAACLTQSDDCPE</sequence>
<keyword evidence="1" id="KW-0732">Signal</keyword>
<protein>
    <submittedName>
        <fullName evidence="2">Secretory immunoglobulin A-binding protein EsiB</fullName>
    </submittedName>
</protein>
<accession>A0A3B0MNT4</accession>
<dbReference type="SMART" id="SM00671">
    <property type="entry name" value="SEL1"/>
    <property type="match status" value="6"/>
</dbReference>
<dbReference type="InterPro" id="IPR006597">
    <property type="entry name" value="Sel1-like"/>
</dbReference>
<dbReference type="InterPro" id="IPR050767">
    <property type="entry name" value="Sel1_AlgK"/>
</dbReference>
<organism evidence="2 3">
    <name type="scientific">Roseinatronobacter ekhonensis</name>
    <dbReference type="NCBI Taxonomy" id="254356"/>
    <lineage>
        <taxon>Bacteria</taxon>
        <taxon>Pseudomonadati</taxon>
        <taxon>Pseudomonadota</taxon>
        <taxon>Alphaproteobacteria</taxon>
        <taxon>Rhodobacterales</taxon>
        <taxon>Paracoccaceae</taxon>
        <taxon>Roseinatronobacter</taxon>
    </lineage>
</organism>
<name>A0A3B0MNT4_9RHOB</name>
<dbReference type="OrthoDB" id="8235393at2"/>
<feature type="signal peptide" evidence="1">
    <location>
        <begin position="1"/>
        <end position="19"/>
    </location>
</feature>
<gene>
    <name evidence="2" type="primary">esiB</name>
    <name evidence="2" type="ORF">ROE7235_00308</name>
</gene>
<evidence type="ECO:0000313" key="3">
    <source>
        <dbReference type="Proteomes" id="UP000272908"/>
    </source>
</evidence>
<evidence type="ECO:0000256" key="1">
    <source>
        <dbReference type="SAM" id="SignalP"/>
    </source>
</evidence>
<dbReference type="Gene3D" id="1.25.40.10">
    <property type="entry name" value="Tetratricopeptide repeat domain"/>
    <property type="match status" value="2"/>
</dbReference>
<dbReference type="PANTHER" id="PTHR11102">
    <property type="entry name" value="SEL-1-LIKE PROTEIN"/>
    <property type="match status" value="1"/>
</dbReference>
<dbReference type="PANTHER" id="PTHR11102:SF160">
    <property type="entry name" value="ERAD-ASSOCIATED E3 UBIQUITIN-PROTEIN LIGASE COMPONENT HRD3"/>
    <property type="match status" value="1"/>
</dbReference>
<reference evidence="3" key="1">
    <citation type="submission" date="2018-08" db="EMBL/GenBank/DDBJ databases">
        <authorList>
            <person name="Rodrigo-Torres L."/>
            <person name="Arahal R. D."/>
            <person name="Lucena T."/>
        </authorList>
    </citation>
    <scope>NUCLEOTIDE SEQUENCE [LARGE SCALE GENOMIC DNA]</scope>
    <source>
        <strain evidence="3">CECT 7235</strain>
    </source>
</reference>
<feature type="chain" id="PRO_5017356620" evidence="1">
    <location>
        <begin position="20"/>
        <end position="284"/>
    </location>
</feature>
<dbReference type="RefSeq" id="WP_121092892.1">
    <property type="nucleotide sequence ID" value="NZ_UIHC01000002.1"/>
</dbReference>
<dbReference type="SUPFAM" id="SSF81901">
    <property type="entry name" value="HCP-like"/>
    <property type="match status" value="2"/>
</dbReference>
<proteinExistence type="predicted"/>
<evidence type="ECO:0000313" key="2">
    <source>
        <dbReference type="EMBL" id="SUZ30584.1"/>
    </source>
</evidence>
<dbReference type="AlphaFoldDB" id="A0A3B0MNT4"/>
<keyword evidence="3" id="KW-1185">Reference proteome</keyword>
<dbReference type="EMBL" id="UIHC01000002">
    <property type="protein sequence ID" value="SUZ30584.1"/>
    <property type="molecule type" value="Genomic_DNA"/>
</dbReference>
<dbReference type="Pfam" id="PF08238">
    <property type="entry name" value="Sel1"/>
    <property type="match status" value="5"/>
</dbReference>
<dbReference type="Proteomes" id="UP000272908">
    <property type="component" value="Unassembled WGS sequence"/>
</dbReference>